<keyword evidence="5 9" id="KW-0560">Oxidoreductase</keyword>
<evidence type="ECO:0000256" key="2">
    <source>
        <dbReference type="ARBA" id="ARBA00008714"/>
    </source>
</evidence>
<dbReference type="SMR" id="A0A482WL92"/>
<comment type="similarity">
    <text evidence="2 9">Belongs to the iron/manganese superoxide dismutase family.</text>
</comment>
<organism evidence="12 13">
    <name type="scientific">Laodelphax striatellus</name>
    <name type="common">Small brown planthopper</name>
    <name type="synonym">Delphax striatella</name>
    <dbReference type="NCBI Taxonomy" id="195883"/>
    <lineage>
        <taxon>Eukaryota</taxon>
        <taxon>Metazoa</taxon>
        <taxon>Ecdysozoa</taxon>
        <taxon>Arthropoda</taxon>
        <taxon>Hexapoda</taxon>
        <taxon>Insecta</taxon>
        <taxon>Pterygota</taxon>
        <taxon>Neoptera</taxon>
        <taxon>Paraneoptera</taxon>
        <taxon>Hemiptera</taxon>
        <taxon>Auchenorrhyncha</taxon>
        <taxon>Fulgoroidea</taxon>
        <taxon>Delphacidae</taxon>
        <taxon>Criomorphinae</taxon>
        <taxon>Laodelphax</taxon>
    </lineage>
</organism>
<gene>
    <name evidence="12" type="ORF">LSTR_LSTR012351</name>
</gene>
<dbReference type="Proteomes" id="UP000291343">
    <property type="component" value="Unassembled WGS sequence"/>
</dbReference>
<dbReference type="InParanoid" id="A0A482WL92"/>
<dbReference type="InterPro" id="IPR050265">
    <property type="entry name" value="Fe/Mn_Superoxide_Dismutase"/>
</dbReference>
<dbReference type="EMBL" id="QKKF02032971">
    <property type="protein sequence ID" value="RZF34006.1"/>
    <property type="molecule type" value="Genomic_DNA"/>
</dbReference>
<feature type="domain" description="Manganese/iron superoxide dismutase N-terminal" evidence="10">
    <location>
        <begin position="26"/>
        <end position="107"/>
    </location>
</feature>
<dbReference type="GO" id="GO:0030145">
    <property type="term" value="F:manganese ion binding"/>
    <property type="evidence" value="ECO:0007669"/>
    <property type="project" value="TreeGrafter"/>
</dbReference>
<dbReference type="GO" id="GO:0005739">
    <property type="term" value="C:mitochondrion"/>
    <property type="evidence" value="ECO:0007669"/>
    <property type="project" value="TreeGrafter"/>
</dbReference>
<accession>A0A482WL92</accession>
<comment type="caution">
    <text evidence="12">The sequence shown here is derived from an EMBL/GenBank/DDBJ whole genome shotgun (WGS) entry which is preliminary data.</text>
</comment>
<evidence type="ECO:0000256" key="9">
    <source>
        <dbReference type="RuleBase" id="RU000414"/>
    </source>
</evidence>
<evidence type="ECO:0000259" key="11">
    <source>
        <dbReference type="Pfam" id="PF02777"/>
    </source>
</evidence>
<sequence length="226" mass="25486">MFAVKRCISSVLRSSRTPLSTCLNEKHTLPDLPYAYDALEPIICKEIMEIHHKKHHQTYVNNLNALEEKFQEAVKKNDVSAMIALEPGLRFNGGGHINHTIFWKNLSPNASKLDGELCDLVNQSFGSVADMQKKLAAAANGVQGSGWAWLGYNRETGCLQIATTANQDPLQATRGLHPLIGIDVWEHAYYLQYLNVRPDYTKAIFDIINWDDVNERFLDAKCDISR</sequence>
<dbReference type="Pfam" id="PF02777">
    <property type="entry name" value="Sod_Fe_C"/>
    <property type="match status" value="1"/>
</dbReference>
<evidence type="ECO:0000256" key="1">
    <source>
        <dbReference type="ARBA" id="ARBA00002170"/>
    </source>
</evidence>
<keyword evidence="6" id="KW-0464">Manganese</keyword>
<dbReference type="Gene3D" id="1.10.287.990">
    <property type="entry name" value="Fe,Mn superoxide dismutase (SOD) domain"/>
    <property type="match status" value="1"/>
</dbReference>
<evidence type="ECO:0000256" key="3">
    <source>
        <dbReference type="ARBA" id="ARBA00012682"/>
    </source>
</evidence>
<dbReference type="GO" id="GO:0004784">
    <property type="term" value="F:superoxide dismutase activity"/>
    <property type="evidence" value="ECO:0007669"/>
    <property type="project" value="UniProtKB-EC"/>
</dbReference>
<evidence type="ECO:0000256" key="7">
    <source>
        <dbReference type="ARBA" id="ARBA00049204"/>
    </source>
</evidence>
<dbReference type="SUPFAM" id="SSF54719">
    <property type="entry name" value="Fe,Mn superoxide dismutase (SOD), C-terminal domain"/>
    <property type="match status" value="1"/>
</dbReference>
<dbReference type="FunFam" id="3.55.40.20:FF:000004">
    <property type="entry name" value="Superoxide dismutase [Fe]"/>
    <property type="match status" value="1"/>
</dbReference>
<dbReference type="AlphaFoldDB" id="A0A482WL92"/>
<name>A0A482WL92_LAOST</name>
<evidence type="ECO:0000259" key="10">
    <source>
        <dbReference type="Pfam" id="PF00081"/>
    </source>
</evidence>
<evidence type="ECO:0000256" key="4">
    <source>
        <dbReference type="ARBA" id="ARBA00022723"/>
    </source>
</evidence>
<proteinExistence type="inferred from homology"/>
<keyword evidence="13" id="KW-1185">Reference proteome</keyword>
<dbReference type="PANTHER" id="PTHR11404:SF6">
    <property type="entry name" value="SUPEROXIDE DISMUTASE [MN], MITOCHONDRIAL"/>
    <property type="match status" value="1"/>
</dbReference>
<evidence type="ECO:0000256" key="8">
    <source>
        <dbReference type="PIRSR" id="PIRSR000349-1"/>
    </source>
</evidence>
<dbReference type="PRINTS" id="PR01703">
    <property type="entry name" value="MNSODISMTASE"/>
</dbReference>
<dbReference type="InterPro" id="IPR019831">
    <property type="entry name" value="Mn/Fe_SOD_N"/>
</dbReference>
<dbReference type="FunFam" id="1.10.287.990:FF:000001">
    <property type="entry name" value="Superoxide dismutase"/>
    <property type="match status" value="1"/>
</dbReference>
<dbReference type="SUPFAM" id="SSF46609">
    <property type="entry name" value="Fe,Mn superoxide dismutase (SOD), N-terminal domain"/>
    <property type="match status" value="1"/>
</dbReference>
<dbReference type="Gene3D" id="3.55.40.20">
    <property type="entry name" value="Iron/manganese superoxide dismutase, C-terminal domain"/>
    <property type="match status" value="1"/>
</dbReference>
<dbReference type="InterPro" id="IPR019833">
    <property type="entry name" value="Mn/Fe_SOD_BS"/>
</dbReference>
<dbReference type="OrthoDB" id="239262at2759"/>
<evidence type="ECO:0000313" key="13">
    <source>
        <dbReference type="Proteomes" id="UP000291343"/>
    </source>
</evidence>
<dbReference type="EC" id="1.15.1.1" evidence="3 9"/>
<evidence type="ECO:0000313" key="12">
    <source>
        <dbReference type="EMBL" id="RZF34006.1"/>
    </source>
</evidence>
<dbReference type="InterPro" id="IPR036324">
    <property type="entry name" value="Mn/Fe_SOD_N_sf"/>
</dbReference>
<feature type="binding site" evidence="8">
    <location>
        <position position="51"/>
    </location>
    <ligand>
        <name>Mn(2+)</name>
        <dbReference type="ChEBI" id="CHEBI:29035"/>
    </ligand>
</feature>
<evidence type="ECO:0000256" key="5">
    <source>
        <dbReference type="ARBA" id="ARBA00023002"/>
    </source>
</evidence>
<dbReference type="PANTHER" id="PTHR11404">
    <property type="entry name" value="SUPEROXIDE DISMUTASE 2"/>
    <property type="match status" value="1"/>
</dbReference>
<feature type="binding site" evidence="8">
    <location>
        <position position="99"/>
    </location>
    <ligand>
        <name>Mn(2+)</name>
        <dbReference type="ChEBI" id="CHEBI:29035"/>
    </ligand>
</feature>
<comment type="function">
    <text evidence="9">Destroys radicals which are normally produced within the cells and which are toxic to biological systems.</text>
</comment>
<feature type="binding site" evidence="8">
    <location>
        <position position="187"/>
    </location>
    <ligand>
        <name>Mn(2+)</name>
        <dbReference type="ChEBI" id="CHEBI:29035"/>
    </ligand>
</feature>
<reference evidence="12 13" key="1">
    <citation type="journal article" date="2017" name="Gigascience">
        <title>Genome sequence of the small brown planthopper, Laodelphax striatellus.</title>
        <authorList>
            <person name="Zhu J."/>
            <person name="Jiang F."/>
            <person name="Wang X."/>
            <person name="Yang P."/>
            <person name="Bao Y."/>
            <person name="Zhao W."/>
            <person name="Wang W."/>
            <person name="Lu H."/>
            <person name="Wang Q."/>
            <person name="Cui N."/>
            <person name="Li J."/>
            <person name="Chen X."/>
            <person name="Luo L."/>
            <person name="Yu J."/>
            <person name="Kang L."/>
            <person name="Cui F."/>
        </authorList>
    </citation>
    <scope>NUCLEOTIDE SEQUENCE [LARGE SCALE GENOMIC DNA]</scope>
    <source>
        <strain evidence="12">Lst14</strain>
    </source>
</reference>
<evidence type="ECO:0000256" key="6">
    <source>
        <dbReference type="ARBA" id="ARBA00023211"/>
    </source>
</evidence>
<protein>
    <recommendedName>
        <fullName evidence="3 9">Superoxide dismutase</fullName>
        <ecNumber evidence="3 9">1.15.1.1</ecNumber>
    </recommendedName>
</protein>
<dbReference type="InterPro" id="IPR036314">
    <property type="entry name" value="SOD_C_sf"/>
</dbReference>
<feature type="binding site" evidence="8">
    <location>
        <position position="183"/>
    </location>
    <ligand>
        <name>Mn(2+)</name>
        <dbReference type="ChEBI" id="CHEBI:29035"/>
    </ligand>
</feature>
<feature type="domain" description="Manganese/iron superoxide dismutase C-terminal" evidence="11">
    <location>
        <begin position="115"/>
        <end position="216"/>
    </location>
</feature>
<dbReference type="PIRSF" id="PIRSF000349">
    <property type="entry name" value="SODismutase"/>
    <property type="match status" value="1"/>
</dbReference>
<comment type="function">
    <text evidence="1">Destroys superoxide anion radicals which are normally produced within the cells and which are toxic to biological systems.</text>
</comment>
<dbReference type="PROSITE" id="PS00088">
    <property type="entry name" value="SOD_MN"/>
    <property type="match status" value="1"/>
</dbReference>
<dbReference type="Pfam" id="PF00081">
    <property type="entry name" value="Sod_Fe_N"/>
    <property type="match status" value="1"/>
</dbReference>
<dbReference type="InterPro" id="IPR019832">
    <property type="entry name" value="Mn/Fe_SOD_C"/>
</dbReference>
<dbReference type="InterPro" id="IPR001189">
    <property type="entry name" value="Mn/Fe_SOD"/>
</dbReference>
<dbReference type="STRING" id="195883.A0A482WL92"/>
<comment type="catalytic activity">
    <reaction evidence="7 9">
        <text>2 superoxide + 2 H(+) = H2O2 + O2</text>
        <dbReference type="Rhea" id="RHEA:20696"/>
        <dbReference type="ChEBI" id="CHEBI:15378"/>
        <dbReference type="ChEBI" id="CHEBI:15379"/>
        <dbReference type="ChEBI" id="CHEBI:16240"/>
        <dbReference type="ChEBI" id="CHEBI:18421"/>
        <dbReference type="EC" id="1.15.1.1"/>
    </reaction>
</comment>
<keyword evidence="4 8" id="KW-0479">Metal-binding</keyword>
<dbReference type="FunCoup" id="A0A482WL92">
    <property type="interactions" value="731"/>
</dbReference>